<keyword evidence="2" id="KW-1185">Reference proteome</keyword>
<protein>
    <recommendedName>
        <fullName evidence="3">PLC-like phosphodiesterase</fullName>
    </recommendedName>
</protein>
<dbReference type="Proteomes" id="UP000193920">
    <property type="component" value="Unassembled WGS sequence"/>
</dbReference>
<reference evidence="1 2" key="1">
    <citation type="submission" date="2016-08" db="EMBL/GenBank/DDBJ databases">
        <title>A Parts List for Fungal Cellulosomes Revealed by Comparative Genomics.</title>
        <authorList>
            <consortium name="DOE Joint Genome Institute"/>
            <person name="Haitjema C.H."/>
            <person name="Gilmore S.P."/>
            <person name="Henske J.K."/>
            <person name="Solomon K.V."/>
            <person name="De Groot R."/>
            <person name="Kuo A."/>
            <person name="Mondo S.J."/>
            <person name="Salamov A.A."/>
            <person name="Labutti K."/>
            <person name="Zhao Z."/>
            <person name="Chiniquy J."/>
            <person name="Barry K."/>
            <person name="Brewer H.M."/>
            <person name="Purvine S.O."/>
            <person name="Wright A.T."/>
            <person name="Boxma B."/>
            <person name="Van Alen T."/>
            <person name="Hackstein J.H."/>
            <person name="Baker S.E."/>
            <person name="Grigoriev I.V."/>
            <person name="O'Malley M.A."/>
        </authorList>
    </citation>
    <scope>NUCLEOTIDE SEQUENCE [LARGE SCALE GENOMIC DNA]</scope>
    <source>
        <strain evidence="1 2">G1</strain>
    </source>
</reference>
<sequence>MKILMTFGVVYLICIKKIAYKIEKLDQKINLSDCKYDNPDNCAFYDYAYIFSSYCSMSSNDSNEIKEITKSEKGLYYNIDANNKCFLTQWGWCNYIYDLVDANWMTCIDDELKLNHINIPGIHNNGTTDIVY</sequence>
<organism evidence="1 2">
    <name type="scientific">Neocallimastix californiae</name>
    <dbReference type="NCBI Taxonomy" id="1754190"/>
    <lineage>
        <taxon>Eukaryota</taxon>
        <taxon>Fungi</taxon>
        <taxon>Fungi incertae sedis</taxon>
        <taxon>Chytridiomycota</taxon>
        <taxon>Chytridiomycota incertae sedis</taxon>
        <taxon>Neocallimastigomycetes</taxon>
        <taxon>Neocallimastigales</taxon>
        <taxon>Neocallimastigaceae</taxon>
        <taxon>Neocallimastix</taxon>
    </lineage>
</organism>
<name>A0A1Y2C349_9FUNG</name>
<dbReference type="AlphaFoldDB" id="A0A1Y2C349"/>
<dbReference type="EMBL" id="MCOG01000123">
    <property type="protein sequence ID" value="ORY41472.1"/>
    <property type="molecule type" value="Genomic_DNA"/>
</dbReference>
<accession>A0A1Y2C349</accession>
<evidence type="ECO:0000313" key="1">
    <source>
        <dbReference type="EMBL" id="ORY41472.1"/>
    </source>
</evidence>
<gene>
    <name evidence="1" type="ORF">LY90DRAFT_510168</name>
</gene>
<evidence type="ECO:0008006" key="3">
    <source>
        <dbReference type="Google" id="ProtNLM"/>
    </source>
</evidence>
<comment type="caution">
    <text evidence="1">The sequence shown here is derived from an EMBL/GenBank/DDBJ whole genome shotgun (WGS) entry which is preliminary data.</text>
</comment>
<evidence type="ECO:0000313" key="2">
    <source>
        <dbReference type="Proteomes" id="UP000193920"/>
    </source>
</evidence>
<proteinExistence type="predicted"/>